<evidence type="ECO:0000256" key="11">
    <source>
        <dbReference type="ARBA" id="ARBA00048179"/>
    </source>
</evidence>
<dbReference type="PROSITE" id="PS51257">
    <property type="entry name" value="PROKAR_LIPOPROTEIN"/>
    <property type="match status" value="1"/>
</dbReference>
<sequence length="356" mass="37469">MRHHTPVRTPRLLAAAAALAAGTLALAGCAAPASPDSGAAGSGTAAADLAPVTFALDWAPNTNHIGVYVAEAEGYFADAGLDVEILPYGSTSASQLVSAGEADFGIGGQSGVQMARTAGLDVISVYRITQTDTGRLVVLGDREDLQRPRDLDGLVFGGFGAPLFGALASSTIQGDGGKGEFEEVVLDTGAYEALSQGRIDFTLSVATWEDLQMEIDGHPYRAWRYQDFGVPEQQSTGIISSDAYLAEHPEDARAFVQAVARGYEFAVEHPEKAADILIAANPDTLGTATELVHRSAQLMAEDGYLRSTGREIGAVDPAAWDAFGAFLFEGGFLNDAEGTPLTSEPDWSTYYTDELR</sequence>
<keyword evidence="12" id="KW-0732">Signal</keyword>
<comment type="function">
    <text evidence="1">Responsible for the formation of the pyrimidine heterocycle in the thiamine biosynthesis pathway. Catalyzes the formation of hydroxymethylpyrimidine phosphate (HMP-P) from histidine and pyridoxal phosphate (PLP). The protein uses PLP and the active site histidine to form HMP-P, generating an inactive enzyme. The enzyme can only undergo a single turnover, which suggests it is a suicide enzyme.</text>
</comment>
<feature type="signal peptide" evidence="12">
    <location>
        <begin position="1"/>
        <end position="27"/>
    </location>
</feature>
<keyword evidence="6" id="KW-0479">Metal-binding</keyword>
<keyword evidence="9" id="KW-0408">Iron</keyword>
<dbReference type="InterPro" id="IPR027939">
    <property type="entry name" value="NMT1/THI5"/>
</dbReference>
<comment type="caution">
    <text evidence="14">The sequence shown here is derived from an EMBL/GenBank/DDBJ whole genome shotgun (WGS) entry which is preliminary data.</text>
</comment>
<dbReference type="InterPro" id="IPR015168">
    <property type="entry name" value="SsuA/THI5"/>
</dbReference>
<evidence type="ECO:0000256" key="1">
    <source>
        <dbReference type="ARBA" id="ARBA00003469"/>
    </source>
</evidence>
<evidence type="ECO:0000256" key="12">
    <source>
        <dbReference type="SAM" id="SignalP"/>
    </source>
</evidence>
<evidence type="ECO:0000256" key="2">
    <source>
        <dbReference type="ARBA" id="ARBA00004948"/>
    </source>
</evidence>
<evidence type="ECO:0000256" key="4">
    <source>
        <dbReference type="ARBA" id="ARBA00011738"/>
    </source>
</evidence>
<comment type="catalytic activity">
    <reaction evidence="11">
        <text>N(6)-(pyridoxal phosphate)-L-lysyl-[4-amino-5-hydroxymethyl-2-methylpyrimidine phosphate synthase] + L-histidyl-[4-amino-5-hydroxymethyl-2-methylpyrimidine phosphate synthase] + 2 Fe(3+) + 4 H2O = L-lysyl-[4-amino-5-hydroxymethyl-2-methylpyrimidine phosphate synthase] + (2S)-2-amino-5-hydroxy-4-oxopentanoyl-[4-amino-5-hydroxymethyl-2-methylpyrimidine phosphate synthase] + 4-amino-2-methyl-5-(phosphooxymethyl)pyrimidine + 3-oxopropanoate + 2 Fe(2+) + 2 H(+)</text>
        <dbReference type="Rhea" id="RHEA:65756"/>
        <dbReference type="Rhea" id="RHEA-COMP:16892"/>
        <dbReference type="Rhea" id="RHEA-COMP:16893"/>
        <dbReference type="Rhea" id="RHEA-COMP:16894"/>
        <dbReference type="Rhea" id="RHEA-COMP:16895"/>
        <dbReference type="ChEBI" id="CHEBI:15377"/>
        <dbReference type="ChEBI" id="CHEBI:15378"/>
        <dbReference type="ChEBI" id="CHEBI:29033"/>
        <dbReference type="ChEBI" id="CHEBI:29034"/>
        <dbReference type="ChEBI" id="CHEBI:29969"/>
        <dbReference type="ChEBI" id="CHEBI:29979"/>
        <dbReference type="ChEBI" id="CHEBI:33190"/>
        <dbReference type="ChEBI" id="CHEBI:58354"/>
        <dbReference type="ChEBI" id="CHEBI:143915"/>
        <dbReference type="ChEBI" id="CHEBI:157692"/>
    </reaction>
    <physiologicalReaction direction="left-to-right" evidence="11">
        <dbReference type="Rhea" id="RHEA:65757"/>
    </physiologicalReaction>
</comment>
<evidence type="ECO:0000256" key="7">
    <source>
        <dbReference type="ARBA" id="ARBA00022898"/>
    </source>
</evidence>
<dbReference type="RefSeq" id="WP_237466648.1">
    <property type="nucleotide sequence ID" value="NZ_BAAAPI010000016.1"/>
</dbReference>
<dbReference type="EMBL" id="QYAC01000001">
    <property type="protein sequence ID" value="MBL3678041.1"/>
    <property type="molecule type" value="Genomic_DNA"/>
</dbReference>
<keyword evidence="8" id="KW-0784">Thiamine biosynthesis</keyword>
<dbReference type="Gene3D" id="3.40.190.10">
    <property type="entry name" value="Periplasmic binding protein-like II"/>
    <property type="match status" value="2"/>
</dbReference>
<accession>A0ABS1SBY0</accession>
<name>A0ABS1SBY0_9MICO</name>
<proteinExistence type="inferred from homology"/>
<feature type="chain" id="PRO_5047014640" description="Thiamine pyrimidine synthase" evidence="12">
    <location>
        <begin position="28"/>
        <end position="356"/>
    </location>
</feature>
<dbReference type="Proteomes" id="UP001645859">
    <property type="component" value="Unassembled WGS sequence"/>
</dbReference>
<comment type="similarity">
    <text evidence="3">Belongs to the NMT1/THI5 family.</text>
</comment>
<dbReference type="PANTHER" id="PTHR31528:SF1">
    <property type="entry name" value="4-AMINO-5-HYDROXYMETHYL-2-METHYLPYRIMIDINE PHOSPHATE SYNTHASE THI11-RELATED"/>
    <property type="match status" value="1"/>
</dbReference>
<dbReference type="PANTHER" id="PTHR31528">
    <property type="entry name" value="4-AMINO-5-HYDROXYMETHYL-2-METHYLPYRIMIDINE PHOSPHATE SYNTHASE THI11-RELATED"/>
    <property type="match status" value="1"/>
</dbReference>
<keyword evidence="5" id="KW-0808">Transferase</keyword>
<evidence type="ECO:0000259" key="13">
    <source>
        <dbReference type="Pfam" id="PF09084"/>
    </source>
</evidence>
<reference evidence="14 15" key="1">
    <citation type="submission" date="2018-09" db="EMBL/GenBank/DDBJ databases">
        <title>Comparative genomics of Leucobacter spp.</title>
        <authorList>
            <person name="Reis A.C."/>
            <person name="Kolvenbach B.A."/>
            <person name="Corvini P.F.X."/>
            <person name="Nunes O.C."/>
        </authorList>
    </citation>
    <scope>NUCLEOTIDE SEQUENCE [LARGE SCALE GENOMIC DNA]</scope>
    <source>
        <strain evidence="14 15">TAN 31504</strain>
    </source>
</reference>
<feature type="domain" description="SsuA/THI5-like" evidence="13">
    <location>
        <begin position="61"/>
        <end position="273"/>
    </location>
</feature>
<organism evidence="14 15">
    <name type="scientific">Leucobacter chromiireducens subsp. solipictus</name>
    <dbReference type="NCBI Taxonomy" id="398235"/>
    <lineage>
        <taxon>Bacteria</taxon>
        <taxon>Bacillati</taxon>
        <taxon>Actinomycetota</taxon>
        <taxon>Actinomycetes</taxon>
        <taxon>Micrococcales</taxon>
        <taxon>Microbacteriaceae</taxon>
        <taxon>Leucobacter</taxon>
    </lineage>
</organism>
<evidence type="ECO:0000256" key="10">
    <source>
        <dbReference type="ARBA" id="ARBA00033171"/>
    </source>
</evidence>
<dbReference type="Pfam" id="PF09084">
    <property type="entry name" value="NMT1"/>
    <property type="match status" value="1"/>
</dbReference>
<evidence type="ECO:0000256" key="9">
    <source>
        <dbReference type="ARBA" id="ARBA00023004"/>
    </source>
</evidence>
<comment type="subunit">
    <text evidence="4">Homodimer.</text>
</comment>
<dbReference type="SUPFAM" id="SSF53850">
    <property type="entry name" value="Periplasmic binding protein-like II"/>
    <property type="match status" value="1"/>
</dbReference>
<comment type="pathway">
    <text evidence="2">Cofactor biosynthesis; thiamine diphosphate biosynthesis.</text>
</comment>
<evidence type="ECO:0000256" key="6">
    <source>
        <dbReference type="ARBA" id="ARBA00022723"/>
    </source>
</evidence>
<evidence type="ECO:0000256" key="5">
    <source>
        <dbReference type="ARBA" id="ARBA00022679"/>
    </source>
</evidence>
<keyword evidence="15" id="KW-1185">Reference proteome</keyword>
<gene>
    <name evidence="14" type="ORF">D3230_01815</name>
</gene>
<evidence type="ECO:0000313" key="15">
    <source>
        <dbReference type="Proteomes" id="UP001645859"/>
    </source>
</evidence>
<evidence type="ECO:0000313" key="14">
    <source>
        <dbReference type="EMBL" id="MBL3678041.1"/>
    </source>
</evidence>
<keyword evidence="7" id="KW-0663">Pyridoxal phosphate</keyword>
<evidence type="ECO:0000256" key="8">
    <source>
        <dbReference type="ARBA" id="ARBA00022977"/>
    </source>
</evidence>
<evidence type="ECO:0000256" key="3">
    <source>
        <dbReference type="ARBA" id="ARBA00009406"/>
    </source>
</evidence>
<protein>
    <recommendedName>
        <fullName evidence="10">Thiamine pyrimidine synthase</fullName>
    </recommendedName>
</protein>